<organism evidence="5 6">
    <name type="scientific">[Torrubiella] hemipterigena</name>
    <dbReference type="NCBI Taxonomy" id="1531966"/>
    <lineage>
        <taxon>Eukaryota</taxon>
        <taxon>Fungi</taxon>
        <taxon>Dikarya</taxon>
        <taxon>Ascomycota</taxon>
        <taxon>Pezizomycotina</taxon>
        <taxon>Sordariomycetes</taxon>
        <taxon>Hypocreomycetidae</taxon>
        <taxon>Hypocreales</taxon>
        <taxon>Clavicipitaceae</taxon>
        <taxon>Clavicipitaceae incertae sedis</taxon>
        <taxon>'Torrubiella' clade</taxon>
    </lineage>
</organism>
<dbReference type="AlphaFoldDB" id="A0A0A1TFE5"/>
<keyword evidence="2" id="KW-0736">Signalosome</keyword>
<name>A0A0A1TFE5_9HYPO</name>
<evidence type="ECO:0000256" key="2">
    <source>
        <dbReference type="ARBA" id="ARBA00022790"/>
    </source>
</evidence>
<dbReference type="EMBL" id="CDHN01000002">
    <property type="protein sequence ID" value="CEJ88803.1"/>
    <property type="molecule type" value="Genomic_DNA"/>
</dbReference>
<dbReference type="PROSITE" id="PS50250">
    <property type="entry name" value="PCI"/>
    <property type="match status" value="1"/>
</dbReference>
<dbReference type="SMART" id="SM00088">
    <property type="entry name" value="PINT"/>
    <property type="match status" value="1"/>
</dbReference>
<evidence type="ECO:0000259" key="4">
    <source>
        <dbReference type="PROSITE" id="PS50250"/>
    </source>
</evidence>
<evidence type="ECO:0000313" key="5">
    <source>
        <dbReference type="EMBL" id="CEJ88803.1"/>
    </source>
</evidence>
<dbReference type="STRING" id="1531966.A0A0A1TFE5"/>
<feature type="region of interest" description="Disordered" evidence="3">
    <location>
        <begin position="226"/>
        <end position="276"/>
    </location>
</feature>
<evidence type="ECO:0000313" key="6">
    <source>
        <dbReference type="Proteomes" id="UP000039046"/>
    </source>
</evidence>
<proteinExistence type="inferred from homology"/>
<gene>
    <name evidence="5" type="ORF">VHEMI04833</name>
</gene>
<dbReference type="InterPro" id="IPR045237">
    <property type="entry name" value="COPS7/eIF3m"/>
</dbReference>
<keyword evidence="6" id="KW-1185">Reference proteome</keyword>
<sequence>MEQTKALNALEPFLALSKSASSPRAAADLIIRATSAPNTYVFAELLQTPQIQALSSSSEFSSHLSLLQIFSYGTFESYSAAQNLPALNEAQTLKLRQLSLLTLASDRTKLSYTSLKRHLNLSSAREVEDLVITAIYAGLLEATLDPAREAVQVTRIAPLRDLPPGSVPAMIAALKGWSSLCTSTIADIEAHSETIRSAATTREKEQRTADEKLKRQMEGLQALGKLGQGGRDVLPRHGMNKRSMFEGAGHPADEGSMDLDPAAWSELGARGSKRKI</sequence>
<dbReference type="Pfam" id="PF22061">
    <property type="entry name" value="CSN7_HB_subdom"/>
    <property type="match status" value="1"/>
</dbReference>
<feature type="domain" description="PCI" evidence="4">
    <location>
        <begin position="2"/>
        <end position="158"/>
    </location>
</feature>
<dbReference type="Pfam" id="PF01399">
    <property type="entry name" value="PCI"/>
    <property type="match status" value="1"/>
</dbReference>
<dbReference type="OrthoDB" id="5584247at2759"/>
<dbReference type="GO" id="GO:0008180">
    <property type="term" value="C:COP9 signalosome"/>
    <property type="evidence" value="ECO:0007669"/>
    <property type="project" value="UniProtKB-KW"/>
</dbReference>
<dbReference type="PANTHER" id="PTHR15350">
    <property type="entry name" value="COP9 SIGNALOSOME COMPLEX SUBUNIT 7/DENDRITIC CELL PROTEIN GA17"/>
    <property type="match status" value="1"/>
</dbReference>
<reference evidence="5 6" key="1">
    <citation type="journal article" date="2015" name="Genome Announc.">
        <title>Draft Genome Sequence and Gene Annotation of the Entomopathogenic Fungus Verticillium hemipterigenum.</title>
        <authorList>
            <person name="Horn F."/>
            <person name="Habel A."/>
            <person name="Scharf D.H."/>
            <person name="Dworschak J."/>
            <person name="Brakhage A.A."/>
            <person name="Guthke R."/>
            <person name="Hertweck C."/>
            <person name="Linde J."/>
        </authorList>
    </citation>
    <scope>NUCLEOTIDE SEQUENCE [LARGE SCALE GENOMIC DNA]</scope>
</reference>
<dbReference type="PANTHER" id="PTHR15350:SF5">
    <property type="entry name" value="COP9 SIGNALOSOME COMPLEX SUBUNIT 7"/>
    <property type="match status" value="1"/>
</dbReference>
<dbReference type="HOGENOM" id="CLU_054426_0_1_1"/>
<accession>A0A0A1TFE5</accession>
<dbReference type="Proteomes" id="UP000039046">
    <property type="component" value="Unassembled WGS sequence"/>
</dbReference>
<protein>
    <recommendedName>
        <fullName evidence="4">PCI domain-containing protein</fullName>
    </recommendedName>
</protein>
<evidence type="ECO:0000256" key="1">
    <source>
        <dbReference type="ARBA" id="ARBA00008482"/>
    </source>
</evidence>
<evidence type="ECO:0000256" key="3">
    <source>
        <dbReference type="SAM" id="MobiDB-lite"/>
    </source>
</evidence>
<dbReference type="InterPro" id="IPR000717">
    <property type="entry name" value="PCI_dom"/>
</dbReference>
<comment type="similarity">
    <text evidence="1">Belongs to the CSN7/EIF3M family. CSN7 subfamily.</text>
</comment>